<organism evidence="1 2">
    <name type="scientific">Sphaerisporangium siamense</name>
    <dbReference type="NCBI Taxonomy" id="795645"/>
    <lineage>
        <taxon>Bacteria</taxon>
        <taxon>Bacillati</taxon>
        <taxon>Actinomycetota</taxon>
        <taxon>Actinomycetes</taxon>
        <taxon>Streptosporangiales</taxon>
        <taxon>Streptosporangiaceae</taxon>
        <taxon>Sphaerisporangium</taxon>
    </lineage>
</organism>
<name>A0A7W7GAX7_9ACTN</name>
<accession>A0A7W7GAX7</accession>
<proteinExistence type="predicted"/>
<gene>
    <name evidence="1" type="ORF">BJ982_003764</name>
</gene>
<dbReference type="Proteomes" id="UP000542210">
    <property type="component" value="Unassembled WGS sequence"/>
</dbReference>
<evidence type="ECO:0000313" key="2">
    <source>
        <dbReference type="Proteomes" id="UP000542210"/>
    </source>
</evidence>
<evidence type="ECO:0000313" key="1">
    <source>
        <dbReference type="EMBL" id="MBB4702220.1"/>
    </source>
</evidence>
<dbReference type="AlphaFoldDB" id="A0A7W7GAX7"/>
<reference evidence="1 2" key="1">
    <citation type="submission" date="2020-08" db="EMBL/GenBank/DDBJ databases">
        <title>Sequencing the genomes of 1000 actinobacteria strains.</title>
        <authorList>
            <person name="Klenk H.-P."/>
        </authorList>
    </citation>
    <scope>NUCLEOTIDE SEQUENCE [LARGE SCALE GENOMIC DNA]</scope>
    <source>
        <strain evidence="1 2">DSM 45784</strain>
    </source>
</reference>
<dbReference type="RefSeq" id="WP_184881818.1">
    <property type="nucleotide sequence ID" value="NZ_BOOV01000026.1"/>
</dbReference>
<comment type="caution">
    <text evidence="1">The sequence shown here is derived from an EMBL/GenBank/DDBJ whole genome shotgun (WGS) entry which is preliminary data.</text>
</comment>
<dbReference type="EMBL" id="JACHND010000001">
    <property type="protein sequence ID" value="MBB4702220.1"/>
    <property type="molecule type" value="Genomic_DNA"/>
</dbReference>
<sequence length="112" mass="12499">MIVELPALERETVEGFLLAGGVLGVQEPPIREPITIAAAAARLGRPEPTVRVWASRHHALKLRKRGKTAWYDWHDLKTISRQLDRGEPVPQTPEERDALRAQLRAARASALP</sequence>
<protein>
    <recommendedName>
        <fullName evidence="3">DNA-binding protein</fullName>
    </recommendedName>
</protein>
<keyword evidence="2" id="KW-1185">Reference proteome</keyword>
<evidence type="ECO:0008006" key="3">
    <source>
        <dbReference type="Google" id="ProtNLM"/>
    </source>
</evidence>